<dbReference type="SUPFAM" id="SSF54593">
    <property type="entry name" value="Glyoxalase/Bleomycin resistance protein/Dihydroxybiphenyl dioxygenase"/>
    <property type="match status" value="1"/>
</dbReference>
<dbReference type="CDD" id="cd06587">
    <property type="entry name" value="VOC"/>
    <property type="match status" value="1"/>
</dbReference>
<keyword evidence="3" id="KW-1185">Reference proteome</keyword>
<dbReference type="RefSeq" id="WP_107575298.1">
    <property type="nucleotide sequence ID" value="NZ_PZPL01000001.1"/>
</dbReference>
<dbReference type="InterPro" id="IPR037523">
    <property type="entry name" value="VOC_core"/>
</dbReference>
<protein>
    <submittedName>
        <fullName evidence="2">Glyoxalase</fullName>
    </submittedName>
</protein>
<dbReference type="EMBL" id="PZPL01000001">
    <property type="protein sequence ID" value="PTL74029.1"/>
    <property type="molecule type" value="Genomic_DNA"/>
</dbReference>
<sequence length="125" mass="13257">MLSDSPIGPVLLSQDLAASRAFYADALGLEVLEESDSAIAYSTGGTRLTVTASTTGSKDEQTKAAWRVEDLRAELEALAARGVTPEDYDSDELRTVDGVADRGSVWAAWILDPDGNALGIEQPKD</sequence>
<dbReference type="Pfam" id="PF00903">
    <property type="entry name" value="Glyoxalase"/>
    <property type="match status" value="1"/>
</dbReference>
<feature type="domain" description="VOC" evidence="1">
    <location>
        <begin position="5"/>
        <end position="123"/>
    </location>
</feature>
<organism evidence="2 3">
    <name type="scientific">Rathayibacter caricis DSM 15933</name>
    <dbReference type="NCBI Taxonomy" id="1328867"/>
    <lineage>
        <taxon>Bacteria</taxon>
        <taxon>Bacillati</taxon>
        <taxon>Actinomycetota</taxon>
        <taxon>Actinomycetes</taxon>
        <taxon>Micrococcales</taxon>
        <taxon>Microbacteriaceae</taxon>
        <taxon>Rathayibacter</taxon>
    </lineage>
</organism>
<accession>A0A2T4UWX2</accession>
<dbReference type="AlphaFoldDB" id="A0A2T4UWX2"/>
<proteinExistence type="predicted"/>
<gene>
    <name evidence="2" type="ORF">C1I63_15055</name>
</gene>
<dbReference type="InterPro" id="IPR029068">
    <property type="entry name" value="Glyas_Bleomycin-R_OHBP_Dase"/>
</dbReference>
<evidence type="ECO:0000313" key="2">
    <source>
        <dbReference type="EMBL" id="PTL74029.1"/>
    </source>
</evidence>
<reference evidence="2 3" key="1">
    <citation type="submission" date="2018-03" db="EMBL/GenBank/DDBJ databases">
        <title>Bacteriophage NCPPB3778 and a type I-E CRISPR drive the evolution of the US Biological Select Agent, Rathayibacter toxicus.</title>
        <authorList>
            <person name="Davis E.W.II."/>
            <person name="Tabima J.F."/>
            <person name="Weisberg A.J."/>
            <person name="Dantas Lopes L."/>
            <person name="Wiseman M.S."/>
            <person name="Wiseman M.S."/>
            <person name="Pupko T."/>
            <person name="Belcher M.S."/>
            <person name="Sechler A.J."/>
            <person name="Tancos M.A."/>
            <person name="Schroeder B.K."/>
            <person name="Murray T.D."/>
            <person name="Luster D.G."/>
            <person name="Schneider W.L."/>
            <person name="Rogers E."/>
            <person name="Andreote F.D."/>
            <person name="Grunwald N.J."/>
            <person name="Putnam M.L."/>
            <person name="Chang J.H."/>
        </authorList>
    </citation>
    <scope>NUCLEOTIDE SEQUENCE [LARGE SCALE GENOMIC DNA]</scope>
    <source>
        <strain evidence="2 3">DSM 15933</strain>
    </source>
</reference>
<evidence type="ECO:0000259" key="1">
    <source>
        <dbReference type="PROSITE" id="PS51819"/>
    </source>
</evidence>
<dbReference type="PROSITE" id="PS51819">
    <property type="entry name" value="VOC"/>
    <property type="match status" value="1"/>
</dbReference>
<name>A0A2T4UWX2_9MICO</name>
<evidence type="ECO:0000313" key="3">
    <source>
        <dbReference type="Proteomes" id="UP000241085"/>
    </source>
</evidence>
<dbReference type="Proteomes" id="UP000241085">
    <property type="component" value="Unassembled WGS sequence"/>
</dbReference>
<comment type="caution">
    <text evidence="2">The sequence shown here is derived from an EMBL/GenBank/DDBJ whole genome shotgun (WGS) entry which is preliminary data.</text>
</comment>
<dbReference type="Gene3D" id="3.10.180.10">
    <property type="entry name" value="2,3-Dihydroxybiphenyl 1,2-Dioxygenase, domain 1"/>
    <property type="match status" value="1"/>
</dbReference>
<dbReference type="InterPro" id="IPR004360">
    <property type="entry name" value="Glyas_Fos-R_dOase_dom"/>
</dbReference>